<sequence>MIDYSILNKKIELIWKRPRSIFNFSLFRAPIRAPSFSLCSQLIFASVGFLISIFY</sequence>
<reference evidence="2 3" key="1">
    <citation type="submission" date="2019-12" db="EMBL/GenBank/DDBJ databases">
        <authorList>
            <person name="Scholz U."/>
            <person name="Mascher M."/>
            <person name="Fiebig A."/>
        </authorList>
    </citation>
    <scope>NUCLEOTIDE SEQUENCE</scope>
</reference>
<keyword evidence="1" id="KW-1133">Transmembrane helix</keyword>
<organism evidence="2">
    <name type="scientific">Spirodela intermedia</name>
    <name type="common">Intermediate duckweed</name>
    <dbReference type="NCBI Taxonomy" id="51605"/>
    <lineage>
        <taxon>Eukaryota</taxon>
        <taxon>Viridiplantae</taxon>
        <taxon>Streptophyta</taxon>
        <taxon>Embryophyta</taxon>
        <taxon>Tracheophyta</taxon>
        <taxon>Spermatophyta</taxon>
        <taxon>Magnoliopsida</taxon>
        <taxon>Liliopsida</taxon>
        <taxon>Araceae</taxon>
        <taxon>Lemnoideae</taxon>
        <taxon>Spirodela</taxon>
    </lineage>
</organism>
<dbReference type="EMBL" id="LR743598">
    <property type="protein sequence ID" value="CAA2628401.1"/>
    <property type="molecule type" value="Genomic_DNA"/>
</dbReference>
<feature type="transmembrane region" description="Helical" evidence="1">
    <location>
        <begin position="35"/>
        <end position="54"/>
    </location>
</feature>
<evidence type="ECO:0000313" key="2">
    <source>
        <dbReference type="EMBL" id="CAA2628401.1"/>
    </source>
</evidence>
<dbReference type="Proteomes" id="UP001189122">
    <property type="component" value="Unassembled WGS sequence"/>
</dbReference>
<keyword evidence="3" id="KW-1185">Reference proteome</keyword>
<dbReference type="AlphaFoldDB" id="A0A7I8JC09"/>
<keyword evidence="1" id="KW-0812">Transmembrane</keyword>
<gene>
    <name evidence="2" type="ORF">SI7747_11014043</name>
</gene>
<keyword evidence="1" id="KW-0472">Membrane</keyword>
<evidence type="ECO:0000256" key="1">
    <source>
        <dbReference type="SAM" id="Phobius"/>
    </source>
</evidence>
<proteinExistence type="predicted"/>
<name>A0A7I8JC09_SPIIN</name>
<protein>
    <submittedName>
        <fullName evidence="2">Uncharacterized protein</fullName>
    </submittedName>
</protein>
<accession>A0A7I8JC09</accession>
<evidence type="ECO:0000313" key="3">
    <source>
        <dbReference type="Proteomes" id="UP001189122"/>
    </source>
</evidence>
<dbReference type="EMBL" id="CACRZD030000011">
    <property type="protein sequence ID" value="CAA6667649.1"/>
    <property type="molecule type" value="Genomic_DNA"/>
</dbReference>